<dbReference type="STRING" id="743299.Acife_1890"/>
<dbReference type="KEGG" id="afi:Acife_1890"/>
<dbReference type="GO" id="GO:0005694">
    <property type="term" value="C:chromosome"/>
    <property type="evidence" value="ECO:0007669"/>
    <property type="project" value="TreeGrafter"/>
</dbReference>
<dbReference type="Gene3D" id="3.90.1530.30">
    <property type="match status" value="1"/>
</dbReference>
<dbReference type="PANTHER" id="PTHR33375">
    <property type="entry name" value="CHROMOSOME-PARTITIONING PROTEIN PARB-RELATED"/>
    <property type="match status" value="1"/>
</dbReference>
<dbReference type="HOGENOM" id="CLU_534886_0_0_6"/>
<dbReference type="SUPFAM" id="SSF110849">
    <property type="entry name" value="ParB/Sulfiredoxin"/>
    <property type="match status" value="1"/>
</dbReference>
<organism evidence="3 4">
    <name type="scientific">Acidithiobacillus ferrivorans SS3</name>
    <dbReference type="NCBI Taxonomy" id="743299"/>
    <lineage>
        <taxon>Bacteria</taxon>
        <taxon>Pseudomonadati</taxon>
        <taxon>Pseudomonadota</taxon>
        <taxon>Acidithiobacillia</taxon>
        <taxon>Acidithiobacillales</taxon>
        <taxon>Acidithiobacillaceae</taxon>
        <taxon>Acidithiobacillus</taxon>
    </lineage>
</organism>
<dbReference type="InterPro" id="IPR050336">
    <property type="entry name" value="Chromosome_partition/occlusion"/>
</dbReference>
<feature type="compositionally biased region" description="Basic and acidic residues" evidence="1">
    <location>
        <begin position="354"/>
        <end position="363"/>
    </location>
</feature>
<dbReference type="Gene3D" id="1.10.10.2830">
    <property type="match status" value="1"/>
</dbReference>
<evidence type="ECO:0000313" key="3">
    <source>
        <dbReference type="EMBL" id="AEM48013.1"/>
    </source>
</evidence>
<proteinExistence type="predicted"/>
<name>G0JL16_9PROT</name>
<evidence type="ECO:0000256" key="1">
    <source>
        <dbReference type="SAM" id="MobiDB-lite"/>
    </source>
</evidence>
<reference evidence="3 4" key="1">
    <citation type="journal article" date="2011" name="J. Bacteriol.">
        <title>Draft genome of the psychrotolerant acidophile Acidithiobacillus ferrivorans SS3.</title>
        <authorList>
            <person name="Liljeqvist M."/>
            <person name="Valdes J."/>
            <person name="Holmes D.S."/>
            <person name="Dopson M."/>
        </authorList>
    </citation>
    <scope>NUCLEOTIDE SEQUENCE [LARGE SCALE GENOMIC DNA]</scope>
    <source>
        <strain evidence="3 4">SS3</strain>
    </source>
</reference>
<evidence type="ECO:0000313" key="4">
    <source>
        <dbReference type="Proteomes" id="UP000009220"/>
    </source>
</evidence>
<feature type="domain" description="ParB-like N-terminal" evidence="2">
    <location>
        <begin position="37"/>
        <end position="163"/>
    </location>
</feature>
<sequence>MSNTKDMSMSNEMLEELTGLAQVQAVLGESTVDVGFKRVPLGKIVVDSEQPRKLLIEQSDDNVGQSQSASLIELRDSIVVHGILQPISVEKLKDQTGGVKYKIVFGERRFRAAVLARDLLASDPKARASSRKDYDFETIPAQIYTALDTVDDHRTEIQLIENIQRADMQPEEIGHALHKLVDGRYKTEHAVAKALGMNVALVQRLCKLVSAEGQAVLKKWPGTEATTVYKICGMQPGGSSPDAKYWDLGVTEYLESRAGKPIYRGGLAAAIAQIKAKEAGAELAERESAVTSTNTGQVPVAAGEVSGDALPDADLYADTDTDTGSGHAAIFDAGGDAVGDGLVHSLTPPTAQDLADRKNRDATGPRTVPTDATLEEEICFNKMLQDFGVVAEGTRFNAFTVSPETGDVSADMSDVLCDQSIAVSMTLNTAQTFELAGWLTDWLKELKEQEKQHGIDKDTTVKDIPITVRLAVSPSDAVALTKLASGDAVNALSMTPAVLREALMQIVKS</sequence>
<dbReference type="InterPro" id="IPR036086">
    <property type="entry name" value="ParB/Sulfiredoxin_sf"/>
</dbReference>
<dbReference type="Proteomes" id="UP000009220">
    <property type="component" value="Chromosome"/>
</dbReference>
<dbReference type="GO" id="GO:0007059">
    <property type="term" value="P:chromosome segregation"/>
    <property type="evidence" value="ECO:0007669"/>
    <property type="project" value="TreeGrafter"/>
</dbReference>
<gene>
    <name evidence="3" type="ORF">Acife_1890</name>
</gene>
<dbReference type="eggNOG" id="COG1475">
    <property type="taxonomic scope" value="Bacteria"/>
</dbReference>
<dbReference type="AlphaFoldDB" id="G0JL16"/>
<protein>
    <submittedName>
        <fullName evidence="3">ParB domain protein nuclease</fullName>
    </submittedName>
</protein>
<dbReference type="RefSeq" id="WP_014029266.1">
    <property type="nucleotide sequence ID" value="NC_015942.1"/>
</dbReference>
<dbReference type="SUPFAM" id="SSF109709">
    <property type="entry name" value="KorB DNA-binding domain-like"/>
    <property type="match status" value="1"/>
</dbReference>
<evidence type="ECO:0000259" key="2">
    <source>
        <dbReference type="SMART" id="SM00470"/>
    </source>
</evidence>
<dbReference type="InterPro" id="IPR003115">
    <property type="entry name" value="ParB_N"/>
</dbReference>
<dbReference type="PANTHER" id="PTHR33375:SF1">
    <property type="entry name" value="CHROMOSOME-PARTITIONING PROTEIN PARB-RELATED"/>
    <property type="match status" value="1"/>
</dbReference>
<feature type="region of interest" description="Disordered" evidence="1">
    <location>
        <begin position="341"/>
        <end position="368"/>
    </location>
</feature>
<accession>G0JL16</accession>
<dbReference type="SMART" id="SM00470">
    <property type="entry name" value="ParB"/>
    <property type="match status" value="1"/>
</dbReference>
<dbReference type="Pfam" id="PF02195">
    <property type="entry name" value="ParB_N"/>
    <property type="match status" value="1"/>
</dbReference>
<dbReference type="EMBL" id="CP002985">
    <property type="protein sequence ID" value="AEM48013.1"/>
    <property type="molecule type" value="Genomic_DNA"/>
</dbReference>